<sequence>MSIDIQPHLFSGFLSFMDATQSFGDKAGEIHWIQKGTRLTNIADNDKTLLRGNFSHRDRVGQTLFMATTVVLSTDRDGEAWCELRLKMMYTAQDGDETDKMSVVSASLTVPGNCMSSRDGRRRLQEHSKDVTMVLNLCHSILPTWVLADPPHNHICRYQSGPKVSGPRRNDSVGPPGTVPIGAHPRVLHGVSQGGWKNKAPGWLPATL</sequence>
<evidence type="ECO:0000313" key="2">
    <source>
        <dbReference type="EMBL" id="KAJ7745469.1"/>
    </source>
</evidence>
<gene>
    <name evidence="2" type="ORF">DFH07DRAFT_776773</name>
</gene>
<proteinExistence type="predicted"/>
<reference evidence="2" key="1">
    <citation type="submission" date="2023-03" db="EMBL/GenBank/DDBJ databases">
        <title>Massive genome expansion in bonnet fungi (Mycena s.s.) driven by repeated elements and novel gene families across ecological guilds.</title>
        <authorList>
            <consortium name="Lawrence Berkeley National Laboratory"/>
            <person name="Harder C.B."/>
            <person name="Miyauchi S."/>
            <person name="Viragh M."/>
            <person name="Kuo A."/>
            <person name="Thoen E."/>
            <person name="Andreopoulos B."/>
            <person name="Lu D."/>
            <person name="Skrede I."/>
            <person name="Drula E."/>
            <person name="Henrissat B."/>
            <person name="Morin E."/>
            <person name="Kohler A."/>
            <person name="Barry K."/>
            <person name="LaButti K."/>
            <person name="Morin E."/>
            <person name="Salamov A."/>
            <person name="Lipzen A."/>
            <person name="Mereny Z."/>
            <person name="Hegedus B."/>
            <person name="Baldrian P."/>
            <person name="Stursova M."/>
            <person name="Weitz H."/>
            <person name="Taylor A."/>
            <person name="Grigoriev I.V."/>
            <person name="Nagy L.G."/>
            <person name="Martin F."/>
            <person name="Kauserud H."/>
        </authorList>
    </citation>
    <scope>NUCLEOTIDE SEQUENCE</scope>
    <source>
        <strain evidence="2">CBHHK188m</strain>
    </source>
</reference>
<keyword evidence="3" id="KW-1185">Reference proteome</keyword>
<evidence type="ECO:0000256" key="1">
    <source>
        <dbReference type="SAM" id="MobiDB-lite"/>
    </source>
</evidence>
<dbReference type="AlphaFoldDB" id="A0AAD7N3Z6"/>
<evidence type="ECO:0000313" key="3">
    <source>
        <dbReference type="Proteomes" id="UP001215280"/>
    </source>
</evidence>
<feature type="region of interest" description="Disordered" evidence="1">
    <location>
        <begin position="160"/>
        <end position="181"/>
    </location>
</feature>
<dbReference type="Proteomes" id="UP001215280">
    <property type="component" value="Unassembled WGS sequence"/>
</dbReference>
<comment type="caution">
    <text evidence="2">The sequence shown here is derived from an EMBL/GenBank/DDBJ whole genome shotgun (WGS) entry which is preliminary data.</text>
</comment>
<protein>
    <submittedName>
        <fullName evidence="2">Uncharacterized protein</fullName>
    </submittedName>
</protein>
<name>A0AAD7N3Z6_9AGAR</name>
<organism evidence="2 3">
    <name type="scientific">Mycena maculata</name>
    <dbReference type="NCBI Taxonomy" id="230809"/>
    <lineage>
        <taxon>Eukaryota</taxon>
        <taxon>Fungi</taxon>
        <taxon>Dikarya</taxon>
        <taxon>Basidiomycota</taxon>
        <taxon>Agaricomycotina</taxon>
        <taxon>Agaricomycetes</taxon>
        <taxon>Agaricomycetidae</taxon>
        <taxon>Agaricales</taxon>
        <taxon>Marasmiineae</taxon>
        <taxon>Mycenaceae</taxon>
        <taxon>Mycena</taxon>
    </lineage>
</organism>
<accession>A0AAD7N3Z6</accession>
<dbReference type="EMBL" id="JARJLG010000103">
    <property type="protein sequence ID" value="KAJ7745469.1"/>
    <property type="molecule type" value="Genomic_DNA"/>
</dbReference>